<organism evidence="2">
    <name type="scientific">marine sediment metagenome</name>
    <dbReference type="NCBI Taxonomy" id="412755"/>
    <lineage>
        <taxon>unclassified sequences</taxon>
        <taxon>metagenomes</taxon>
        <taxon>ecological metagenomes</taxon>
    </lineage>
</organism>
<keyword evidence="1" id="KW-0175">Coiled coil</keyword>
<feature type="coiled-coil region" evidence="1">
    <location>
        <begin position="128"/>
        <end position="162"/>
    </location>
</feature>
<feature type="coiled-coil region" evidence="1">
    <location>
        <begin position="317"/>
        <end position="344"/>
    </location>
</feature>
<reference evidence="2" key="1">
    <citation type="journal article" date="2015" name="Nature">
        <title>Complex archaea that bridge the gap between prokaryotes and eukaryotes.</title>
        <authorList>
            <person name="Spang A."/>
            <person name="Saw J.H."/>
            <person name="Jorgensen S.L."/>
            <person name="Zaremba-Niedzwiedzka K."/>
            <person name="Martijn J."/>
            <person name="Lind A.E."/>
            <person name="van Eijk R."/>
            <person name="Schleper C."/>
            <person name="Guy L."/>
            <person name="Ettema T.J."/>
        </authorList>
    </citation>
    <scope>NUCLEOTIDE SEQUENCE</scope>
</reference>
<feature type="coiled-coil region" evidence="1">
    <location>
        <begin position="788"/>
        <end position="838"/>
    </location>
</feature>
<comment type="caution">
    <text evidence="2">The sequence shown here is derived from an EMBL/GenBank/DDBJ whole genome shotgun (WGS) entry which is preliminary data.</text>
</comment>
<proteinExistence type="predicted"/>
<accession>A0A0F9LRE8</accession>
<name>A0A0F9LRE8_9ZZZZ</name>
<dbReference type="EMBL" id="LAZR01010439">
    <property type="protein sequence ID" value="KKM66940.1"/>
    <property type="molecule type" value="Genomic_DNA"/>
</dbReference>
<feature type="non-terminal residue" evidence="2">
    <location>
        <position position="1154"/>
    </location>
</feature>
<evidence type="ECO:0000313" key="2">
    <source>
        <dbReference type="EMBL" id="KKM66940.1"/>
    </source>
</evidence>
<dbReference type="InterPro" id="IPR011990">
    <property type="entry name" value="TPR-like_helical_dom_sf"/>
</dbReference>
<feature type="coiled-coil region" evidence="1">
    <location>
        <begin position="674"/>
        <end position="732"/>
    </location>
</feature>
<dbReference type="SUPFAM" id="SSF48452">
    <property type="entry name" value="TPR-like"/>
    <property type="match status" value="2"/>
</dbReference>
<feature type="coiled-coil region" evidence="1">
    <location>
        <begin position="3"/>
        <end position="41"/>
    </location>
</feature>
<gene>
    <name evidence="2" type="ORF">LCGC14_1476140</name>
</gene>
<feature type="coiled-coil region" evidence="1">
    <location>
        <begin position="560"/>
        <end position="613"/>
    </location>
</feature>
<sequence length="1154" mass="138981">MTKVELKQRIKNYLKEKQEELKEKEIKIQKREELLTVLENNKIKAFNAMEEAEIFLNQGNYNQSIEKFRQAEFILSGLGFPTEIIKETIQEIQERIREEDINKFKEMELTLRQEYENSQFQQKIVEKVKLEEYNLREKQRKLKELEENRLKSEEERDNAFEILEEAQTSIEKGEFDKAIDLYKKTSEIFLKIQWHEEIKLIQNSIRVVEAKKKEAGLEKRKLLDDAIKKEKLETKFQKYISKEMVNQREKLKQKEIIHRKKEIELSYREKQKNVAFNLLDKAQNLLSQQKYEEALELYFEVANIFAQIQWVDEIPIIKEAIKDIERRKNEMDKLKQRLLEKAIKDERTDYSFRKQIQIQKAQQRILVKINTKNIERQKLESSKFLIKQQEAFKLIEDGELLLKQDKIEPSLKNYNIAIKLLTEIGWTPAYMKLLYGTVDIIKRRKSEIEKKKNLEQKLLMDQQAEEIIFNEKVKGYLEKDKERFRNKKIDLQIRENNLRNAEKRKTEAFGLMDNAEESLNNGQYKQAVELYRQAELKLNEIGFPTGIIKNMIQKVLEKNREDTIKKQREFERKLQNEREELKFLQKSSEALKINEMKNRARQIEIKKEKEKYDYLNKRKDEAFDLLEEAEIYVKNARYDKSIEYYHSAELILNEIAFPTEGIRDSIQKIKQKSKEHKLQKQKDLESQILKEKEEFLTQQKIANQVKIERERLRDKKIQISKMAAIKDKLEERKGFAFKMLDEAEGFFNKLDYDQAIATYRKAELVLNELQYPTDSISGMVGRINQLVKEKEQENVLMIQRNFERLKAEEDLNLQIEERKRLESEKKKAQLLAYQEKEKLIQENKSVRDSAYTLLDEAGKLLKERVPDYDKAISLYKQARNILSENIGWESEISNLDALVKDLQKEQINYQQRKKLVEETRILRQKEYDIFQEEIRNRRFEQEKLKREQERQFKNLVQKKRRIEKFRDDGLKYIDEGKKWAAYHDFDKAFIFFNKAKSKFVKIDWINEINYIEAEIKNTKVLEEKVRTEELKITMIQEELNKQRILEESRRKFEVSRLKETVSEVSELADEVADLIDRKKVEQKLVEKQEKTKVLNESKKYSKKMGQLIKIKEELIKELKNKEEQKKEFQEKLQNAKDREKINNLKRMIKETSEK</sequence>
<feature type="coiled-coil region" evidence="1">
    <location>
        <begin position="885"/>
        <end position="950"/>
    </location>
</feature>
<evidence type="ECO:0000256" key="1">
    <source>
        <dbReference type="SAM" id="Coils"/>
    </source>
</evidence>
<dbReference type="AlphaFoldDB" id="A0A0F9LRE8"/>
<feature type="coiled-coil region" evidence="1">
    <location>
        <begin position="1057"/>
        <end position="1154"/>
    </location>
</feature>
<protein>
    <submittedName>
        <fullName evidence="2">Uncharacterized protein</fullName>
    </submittedName>
</protein>